<organism evidence="2">
    <name type="scientific">Emiliania huxleyi</name>
    <name type="common">Coccolithophore</name>
    <name type="synonym">Pontosphaera huxleyi</name>
    <dbReference type="NCBI Taxonomy" id="2903"/>
    <lineage>
        <taxon>Eukaryota</taxon>
        <taxon>Haptista</taxon>
        <taxon>Haptophyta</taxon>
        <taxon>Prymnesiophyceae</taxon>
        <taxon>Isochrysidales</taxon>
        <taxon>Noelaerhabdaceae</taxon>
        <taxon>Emiliania</taxon>
    </lineage>
</organism>
<protein>
    <submittedName>
        <fullName evidence="2">Uncharacterized protein</fullName>
    </submittedName>
</protein>
<feature type="compositionally biased region" description="Basic and acidic residues" evidence="1">
    <location>
        <begin position="313"/>
        <end position="330"/>
    </location>
</feature>
<reference evidence="2" key="1">
    <citation type="submission" date="2021-01" db="EMBL/GenBank/DDBJ databases">
        <authorList>
            <person name="Corre E."/>
            <person name="Pelletier E."/>
            <person name="Niang G."/>
            <person name="Scheremetjew M."/>
            <person name="Finn R."/>
            <person name="Kale V."/>
            <person name="Holt S."/>
            <person name="Cochrane G."/>
            <person name="Meng A."/>
            <person name="Brown T."/>
            <person name="Cohen L."/>
        </authorList>
    </citation>
    <scope>NUCLEOTIDE SEQUENCE</scope>
    <source>
        <strain evidence="2">379</strain>
    </source>
</reference>
<evidence type="ECO:0000256" key="1">
    <source>
        <dbReference type="SAM" id="MobiDB-lite"/>
    </source>
</evidence>
<sequence length="351" mass="38520">MALSRAQVRRALSLLQTVAEGELAIRSIRRGFASASTQELVELYDSIDRGRPVSAAALATFVSCPQREGGGRRTTRRPVFPHAALRAYDAGRKGYWLLDDVLALANADAPRRKYKRSKTAGFARPRRLLIRLVEAEAALHDSVEAARVALCDVFGVEAGAVFAMLAGAPPTAPPTAMALSQLRDALNSLWLPLSDELFAALAWRLRAEGRGARALVRRAAWEEVFSPRRLEVYQSSCTERELFELPARDCDTQPPPASLRGEVEELQRVMGDAIDGLYRYQRADSGALLRSRSSSSSDSGSRERSCSRAPSVEGRRTDGGGTPRERRTVDAETPQTQWHNGGRRRRGPIGP</sequence>
<name>A0A7S3S2Z4_EMIHU</name>
<proteinExistence type="predicted"/>
<accession>A0A7S3S2Z4</accession>
<feature type="compositionally biased region" description="Basic residues" evidence="1">
    <location>
        <begin position="341"/>
        <end position="351"/>
    </location>
</feature>
<dbReference type="EMBL" id="HBIR01017362">
    <property type="protein sequence ID" value="CAE0542565.1"/>
    <property type="molecule type" value="Transcribed_RNA"/>
</dbReference>
<feature type="region of interest" description="Disordered" evidence="1">
    <location>
        <begin position="288"/>
        <end position="351"/>
    </location>
</feature>
<evidence type="ECO:0000313" key="2">
    <source>
        <dbReference type="EMBL" id="CAE0542565.1"/>
    </source>
</evidence>
<gene>
    <name evidence="2" type="ORF">EHUX00137_LOCUS13041</name>
</gene>
<dbReference type="AlphaFoldDB" id="A0A7S3S2Z4"/>
<feature type="compositionally biased region" description="Low complexity" evidence="1">
    <location>
        <begin position="288"/>
        <end position="299"/>
    </location>
</feature>